<keyword evidence="2" id="KW-1185">Reference proteome</keyword>
<accession>A0A432W7S5</accession>
<evidence type="ECO:0000313" key="1">
    <source>
        <dbReference type="EMBL" id="RUO26092.1"/>
    </source>
</evidence>
<organism evidence="1 2">
    <name type="scientific">Aliidiomarina minuta</name>
    <dbReference type="NCBI Taxonomy" id="880057"/>
    <lineage>
        <taxon>Bacteria</taxon>
        <taxon>Pseudomonadati</taxon>
        <taxon>Pseudomonadota</taxon>
        <taxon>Gammaproteobacteria</taxon>
        <taxon>Alteromonadales</taxon>
        <taxon>Idiomarinaceae</taxon>
        <taxon>Aliidiomarina</taxon>
    </lineage>
</organism>
<name>A0A432W7S5_9GAMM</name>
<sequence>MASGSARSAELFYDIADFYSYSVQTSVWTTHFNPQPEHNNHQELIGIERFGDNFATQPILDRTTLLKNATPLIGISFFQNSYSQSTVYAYAGFRQPLSANQRTHIYAKITAGFIHGYRHEFQHKVPFNHFGISPAAVPSVGLQHQRFNAEIILFGASGTMINVGYSF</sequence>
<comment type="caution">
    <text evidence="1">The sequence shown here is derived from an EMBL/GenBank/DDBJ whole genome shotgun (WGS) entry which is preliminary data.</text>
</comment>
<dbReference type="AlphaFoldDB" id="A0A432W7S5"/>
<proteinExistence type="predicted"/>
<dbReference type="EMBL" id="PIPL01000001">
    <property type="protein sequence ID" value="RUO26092.1"/>
    <property type="molecule type" value="Genomic_DNA"/>
</dbReference>
<protein>
    <submittedName>
        <fullName evidence="1">sn-glycerol-3-phosphate transporter</fullName>
    </submittedName>
</protein>
<dbReference type="Proteomes" id="UP000288293">
    <property type="component" value="Unassembled WGS sequence"/>
</dbReference>
<reference evidence="1 2" key="1">
    <citation type="journal article" date="2011" name="Front. Microbiol.">
        <title>Genomic signatures of strain selection and enhancement in Bacillus atrophaeus var. globigii, a historical biowarfare simulant.</title>
        <authorList>
            <person name="Gibbons H.S."/>
            <person name="Broomall S.M."/>
            <person name="McNew L.A."/>
            <person name="Daligault H."/>
            <person name="Chapman C."/>
            <person name="Bruce D."/>
            <person name="Karavis M."/>
            <person name="Krepps M."/>
            <person name="McGregor P.A."/>
            <person name="Hong C."/>
            <person name="Park K.H."/>
            <person name="Akmal A."/>
            <person name="Feldman A."/>
            <person name="Lin J.S."/>
            <person name="Chang W.E."/>
            <person name="Higgs B.W."/>
            <person name="Demirev P."/>
            <person name="Lindquist J."/>
            <person name="Liem A."/>
            <person name="Fochler E."/>
            <person name="Read T.D."/>
            <person name="Tapia R."/>
            <person name="Johnson S."/>
            <person name="Bishop-Lilly K.A."/>
            <person name="Detter C."/>
            <person name="Han C."/>
            <person name="Sozhamannan S."/>
            <person name="Rosenzweig C.N."/>
            <person name="Skowronski E.W."/>
        </authorList>
    </citation>
    <scope>NUCLEOTIDE SEQUENCE [LARGE SCALE GENOMIC DNA]</scope>
    <source>
        <strain evidence="1 2">MLST1</strain>
    </source>
</reference>
<gene>
    <name evidence="1" type="ORF">CWE09_05035</name>
</gene>
<evidence type="ECO:0000313" key="2">
    <source>
        <dbReference type="Proteomes" id="UP000288293"/>
    </source>
</evidence>